<dbReference type="RefSeq" id="WP_139010805.1">
    <property type="nucleotide sequence ID" value="NZ_VBSN01000023.1"/>
</dbReference>
<keyword evidence="1" id="KW-0732">Signal</keyword>
<proteinExistence type="predicted"/>
<evidence type="ECO:0000256" key="1">
    <source>
        <dbReference type="SAM" id="SignalP"/>
    </source>
</evidence>
<dbReference type="AlphaFoldDB" id="A0A5M8R0G9"/>
<protein>
    <submittedName>
        <fullName evidence="2">Porin family protein</fullName>
    </submittedName>
</protein>
<feature type="signal peptide" evidence="1">
    <location>
        <begin position="1"/>
        <end position="21"/>
    </location>
</feature>
<feature type="chain" id="PRO_5024381799" evidence="1">
    <location>
        <begin position="22"/>
        <end position="240"/>
    </location>
</feature>
<dbReference type="Proteomes" id="UP000323994">
    <property type="component" value="Unassembled WGS sequence"/>
</dbReference>
<sequence>MNRIFSVFLLIFLLNCMQLSAQDAVISTEWRKEPDSTAVQPEEEAAFADLSRIRFGVNGGYGYRLFRSGIGLNAADQKYVKNLKSGIAFGGELTYFFWKKFGIGLHYDRYLSKAENENDLGEDVMIQFFGGSVTHRSVSKNGRNIILSSLLVGYQPYRNYTFVGNENLNFTANTMGWGISAGVEHRFSRKFAMNLTGTAIMGAVYRLKRATSVNTEILHLSKDDSVDLSRVSVSLGFKIF</sequence>
<dbReference type="OrthoDB" id="979407at2"/>
<dbReference type="SUPFAM" id="SSF56925">
    <property type="entry name" value="OMPA-like"/>
    <property type="match status" value="1"/>
</dbReference>
<evidence type="ECO:0000313" key="3">
    <source>
        <dbReference type="Proteomes" id="UP000323994"/>
    </source>
</evidence>
<organism evidence="2 3">
    <name type="scientific">Dyadobacter flavalbus</name>
    <dbReference type="NCBI Taxonomy" id="2579942"/>
    <lineage>
        <taxon>Bacteria</taxon>
        <taxon>Pseudomonadati</taxon>
        <taxon>Bacteroidota</taxon>
        <taxon>Cytophagia</taxon>
        <taxon>Cytophagales</taxon>
        <taxon>Spirosomataceae</taxon>
        <taxon>Dyadobacter</taxon>
    </lineage>
</organism>
<dbReference type="Gene3D" id="2.40.160.20">
    <property type="match status" value="1"/>
</dbReference>
<dbReference type="InterPro" id="IPR011250">
    <property type="entry name" value="OMP/PagP_B-barrel"/>
</dbReference>
<name>A0A5M8R0G9_9BACT</name>
<comment type="caution">
    <text evidence="2">The sequence shown here is derived from an EMBL/GenBank/DDBJ whole genome shotgun (WGS) entry which is preliminary data.</text>
</comment>
<evidence type="ECO:0000313" key="2">
    <source>
        <dbReference type="EMBL" id="KAA6441121.1"/>
    </source>
</evidence>
<dbReference type="EMBL" id="VBSN01000023">
    <property type="protein sequence ID" value="KAA6441121.1"/>
    <property type="molecule type" value="Genomic_DNA"/>
</dbReference>
<gene>
    <name evidence="2" type="ORF">FEM33_03960</name>
</gene>
<reference evidence="2 3" key="1">
    <citation type="submission" date="2019-05" db="EMBL/GenBank/DDBJ databases">
        <authorList>
            <person name="Qu J.-H."/>
        </authorList>
    </citation>
    <scope>NUCLEOTIDE SEQUENCE [LARGE SCALE GENOMIC DNA]</scope>
    <source>
        <strain evidence="2 3">NS28</strain>
    </source>
</reference>
<keyword evidence="3" id="KW-1185">Reference proteome</keyword>
<accession>A0A5M8R0G9</accession>